<dbReference type="GO" id="GO:0046872">
    <property type="term" value="F:metal ion binding"/>
    <property type="evidence" value="ECO:0007669"/>
    <property type="project" value="UniProtKB-KW"/>
</dbReference>
<reference evidence="7 8" key="1">
    <citation type="submission" date="2019-05" db="EMBL/GenBank/DDBJ databases">
        <authorList>
            <consortium name="Science for Life Laboratories"/>
        </authorList>
    </citation>
    <scope>NUCLEOTIDE SEQUENCE [LARGE SCALE GENOMIC DNA]</scope>
    <source>
        <strain evidence="7">Soil9</strain>
    </source>
</reference>
<organism evidence="7 8">
    <name type="scientific">Gemmata massiliana</name>
    <dbReference type="NCBI Taxonomy" id="1210884"/>
    <lineage>
        <taxon>Bacteria</taxon>
        <taxon>Pseudomonadati</taxon>
        <taxon>Planctomycetota</taxon>
        <taxon>Planctomycetia</taxon>
        <taxon>Gemmatales</taxon>
        <taxon>Gemmataceae</taxon>
        <taxon>Gemmata</taxon>
    </lineage>
</organism>
<dbReference type="PANTHER" id="PTHR33546:SF1">
    <property type="entry name" value="LARGE, MULTIFUNCTIONAL SECRETED PROTEIN"/>
    <property type="match status" value="1"/>
</dbReference>
<dbReference type="GO" id="GO:0020037">
    <property type="term" value="F:heme binding"/>
    <property type="evidence" value="ECO:0007669"/>
    <property type="project" value="InterPro"/>
</dbReference>
<sequence>MLYLRLAFVLLCALTGRAVTHAVEPWADDKLPVTDGIALWLDASRIDAAHKANNEKLPTGGKLATWFDGSGRGRNLKQPVATAQPKIVKVGDASIVRFDGETNHLRFTGGKDDAKAFTAFVVVAPRTNPGAFRGFFALNAPNGRDYETGLAIDMGPNFTPRFTDLNVEGRGFGGWQNLLKPGGDFGKLYQLEVRGSAEAKSIRLFTDGVATGERPWAPVALSLAEITVGARFYTNGPGAHEVRGPARCDIAEVLLYDRALSGDEAKKVRGHLTAKHASLKQNLPPEPPAAGERLVPVTDPPAVQVFVPGFTVKQLPVDLTNVNNVKYRADGALVALCYNGDIWVLKDTDGDGIEDKAELFWENKGRLRAPIGMDLTPPGYKHGAGVFVACKGKVTLIVDTDNDGKADKEIIVADGWKEIANNVDALGVALDPKDGAVYYGRGAFSYTDAYRVDKDGKSQYSLKDEEGTIIRVAPDFKTREVVATGIRFPVGLRFNKAGDLFCTDQEGATWLPNGNPLDELLHIQRDKIRHYGFPPRHPKHLPDVIDEPSTFDYGPQHQSTCGFCFNEPVKDGGLTFGPKSWAGDAIVTGESRGKLYRTQLVKTDAGYVAKNHLFACLNMLTIDCCIAPDGSLVVACHSGGPDWGSGPTGKGKLYKISYTDKEHPQPVLVYPAGPREVRVEFDRPVDPQLLRDVLAQTKLTAGKFVRAGDRFETLWPGYAVVQAEKLTPRFNVPVRSAQLTPDRRTLVLATDPLQGAGHYALTLPGMGRPTKDKTPNGTLPQHPQIDLDFDLSGCEAKWVSSDGKISWTGWLPAFDLPLAQKLTAGSAPHAALWEETKKGGALVLEGQLNLIDMLRPAVQPGSKIDYQLPKEQITVKHGKLLIAEDKERGVWPARVASQVAPGASDVRSASVTWFTAEDKRPRPFPLHRALVPWADTKAEIGKSIELARPKELDGGSWARGRKVFFSEQASCFKCHSIHSQGGSIGPDLTNLIHRDYGSVVRDITQPSFAINPDFVASVVALKDDRVLTGVIRTVGDKLHIGDNKGATTIVDRADVESIKASPLSIMPDDLLKKLPPEQARDLLTFLLTPAPRMPDDYVGPEKRPKPRTLAEVNAALAGAPNPPEKTRPIRVVLVAGPKDHGKGEHDYPAWQKAWAELLAAGDKIEVVTAMNWPAKEEFQKADAMVFFQRGDWDAKRAVEIDAFLERGGGLTYLHWAVDGQKDSPGFAKRIGLTWGNGSKFRHGPVELDFKDAKHPVTRNFDKLKLVDESYWQLTGDLPKERVLGWANEDAKPQPLFWSVERGKGRVFVSIPGHYSWTFDDPLFRVLLLRGIAWTTKEPVDRFNDLVLPGADVAK</sequence>
<evidence type="ECO:0000256" key="3">
    <source>
        <dbReference type="ARBA" id="ARBA00023004"/>
    </source>
</evidence>
<dbReference type="SUPFAM" id="SSF49899">
    <property type="entry name" value="Concanavalin A-like lectins/glucanases"/>
    <property type="match status" value="1"/>
</dbReference>
<keyword evidence="3 4" id="KW-0408">Iron</keyword>
<dbReference type="Gene3D" id="3.40.50.880">
    <property type="match status" value="1"/>
</dbReference>
<dbReference type="InterPro" id="IPR009056">
    <property type="entry name" value="Cyt_c-like_dom"/>
</dbReference>
<dbReference type="InterPro" id="IPR011041">
    <property type="entry name" value="Quinoprot_gluc/sorb_DH_b-prop"/>
</dbReference>
<dbReference type="InterPro" id="IPR055557">
    <property type="entry name" value="DUF7133"/>
</dbReference>
<dbReference type="NCBIfam" id="TIGR02603">
    <property type="entry name" value="CxxCH_TIGR02603"/>
    <property type="match status" value="1"/>
</dbReference>
<dbReference type="Pfam" id="PF23500">
    <property type="entry name" value="DUF7133"/>
    <property type="match status" value="1"/>
</dbReference>
<accession>A0A6P2CUG4</accession>
<dbReference type="InterPro" id="IPR036909">
    <property type="entry name" value="Cyt_c-like_dom_sf"/>
</dbReference>
<dbReference type="Proteomes" id="UP000464178">
    <property type="component" value="Chromosome"/>
</dbReference>
<protein>
    <recommendedName>
        <fullName evidence="6">Cytochrome c domain-containing protein</fullName>
    </recommendedName>
</protein>
<dbReference type="PROSITE" id="PS51007">
    <property type="entry name" value="CYTC"/>
    <property type="match status" value="1"/>
</dbReference>
<dbReference type="PANTHER" id="PTHR33546">
    <property type="entry name" value="LARGE, MULTIFUNCTIONAL SECRETED PROTEIN-RELATED"/>
    <property type="match status" value="1"/>
</dbReference>
<keyword evidence="5" id="KW-0732">Signal</keyword>
<evidence type="ECO:0000313" key="7">
    <source>
        <dbReference type="EMBL" id="VTR92016.1"/>
    </source>
</evidence>
<feature type="domain" description="Cytochrome c" evidence="6">
    <location>
        <begin position="955"/>
        <end position="1090"/>
    </location>
</feature>
<feature type="signal peptide" evidence="5">
    <location>
        <begin position="1"/>
        <end position="22"/>
    </location>
</feature>
<dbReference type="InterPro" id="IPR013427">
    <property type="entry name" value="Haem-bd_dom_put"/>
</dbReference>
<dbReference type="RefSeq" id="WP_162666938.1">
    <property type="nucleotide sequence ID" value="NZ_LR593886.1"/>
</dbReference>
<dbReference type="InterPro" id="IPR013320">
    <property type="entry name" value="ConA-like_dom_sf"/>
</dbReference>
<name>A0A6P2CUG4_9BACT</name>
<evidence type="ECO:0000256" key="5">
    <source>
        <dbReference type="SAM" id="SignalP"/>
    </source>
</evidence>
<evidence type="ECO:0000256" key="4">
    <source>
        <dbReference type="PROSITE-ProRule" id="PRU00433"/>
    </source>
</evidence>
<dbReference type="EMBL" id="LR593886">
    <property type="protein sequence ID" value="VTR92016.1"/>
    <property type="molecule type" value="Genomic_DNA"/>
</dbReference>
<gene>
    <name evidence="7" type="ORF">SOIL9_56980</name>
</gene>
<dbReference type="SUPFAM" id="SSF52317">
    <property type="entry name" value="Class I glutamine amidotransferase-like"/>
    <property type="match status" value="1"/>
</dbReference>
<dbReference type="InterPro" id="IPR011042">
    <property type="entry name" value="6-blade_b-propeller_TolB-like"/>
</dbReference>
<dbReference type="InterPro" id="IPR029062">
    <property type="entry name" value="Class_I_gatase-like"/>
</dbReference>
<evidence type="ECO:0000313" key="8">
    <source>
        <dbReference type="Proteomes" id="UP000464178"/>
    </source>
</evidence>
<dbReference type="Pfam" id="PF06283">
    <property type="entry name" value="ThuA"/>
    <property type="match status" value="1"/>
</dbReference>
<keyword evidence="2 4" id="KW-0479">Metal-binding</keyword>
<dbReference type="Gene3D" id="1.10.760.10">
    <property type="entry name" value="Cytochrome c-like domain"/>
    <property type="match status" value="1"/>
</dbReference>
<keyword evidence="8" id="KW-1185">Reference proteome</keyword>
<proteinExistence type="predicted"/>
<dbReference type="Gene3D" id="2.120.10.30">
    <property type="entry name" value="TolB, C-terminal domain"/>
    <property type="match status" value="1"/>
</dbReference>
<evidence type="ECO:0000256" key="1">
    <source>
        <dbReference type="ARBA" id="ARBA00022617"/>
    </source>
</evidence>
<dbReference type="SUPFAM" id="SSF50952">
    <property type="entry name" value="Soluble quinoprotein glucose dehydrogenase"/>
    <property type="match status" value="1"/>
</dbReference>
<dbReference type="KEGG" id="gms:SOIL9_56980"/>
<evidence type="ECO:0000256" key="2">
    <source>
        <dbReference type="ARBA" id="ARBA00022723"/>
    </source>
</evidence>
<dbReference type="GO" id="GO:0009055">
    <property type="term" value="F:electron transfer activity"/>
    <property type="evidence" value="ECO:0007669"/>
    <property type="project" value="InterPro"/>
</dbReference>
<feature type="chain" id="PRO_5026885795" description="Cytochrome c domain-containing protein" evidence="5">
    <location>
        <begin position="23"/>
        <end position="1354"/>
    </location>
</feature>
<dbReference type="InterPro" id="IPR029010">
    <property type="entry name" value="ThuA-like"/>
</dbReference>
<dbReference type="SUPFAM" id="SSF46626">
    <property type="entry name" value="Cytochrome c"/>
    <property type="match status" value="1"/>
</dbReference>
<evidence type="ECO:0000259" key="6">
    <source>
        <dbReference type="PROSITE" id="PS51007"/>
    </source>
</evidence>
<keyword evidence="1 4" id="KW-0349">Heme</keyword>